<dbReference type="InterPro" id="IPR047690">
    <property type="entry name" value="IPExxxVDY_fam"/>
</dbReference>
<sequence length="158" mass="18351">MRKLILEDFLEDIDYALIGIHCSIEDYRLAYLLNQHLGLNLKRKASDIEYNDTSSYSIFEWEDDKQLTVWNLASNTCKIEVKDAIDADSLFINDESFTKTKHLIPEYKKVNFILKISEIPNQNIEKVILNKILSIPQVMTAYSIDATQLKTTDNLIFN</sequence>
<dbReference type="NCBIfam" id="NF033205">
    <property type="entry name" value="IPExxxVDY"/>
    <property type="match status" value="1"/>
</dbReference>
<comment type="caution">
    <text evidence="1">The sequence shown here is derived from an EMBL/GenBank/DDBJ whole genome shotgun (WGS) entry which is preliminary data.</text>
</comment>
<proteinExistence type="predicted"/>
<dbReference type="EMBL" id="JBHUOV010000001">
    <property type="protein sequence ID" value="MFD2822618.1"/>
    <property type="molecule type" value="Genomic_DNA"/>
</dbReference>
<protein>
    <submittedName>
        <fullName evidence="1">IPExxxVDY family protein</fullName>
    </submittedName>
</protein>
<gene>
    <name evidence="1" type="ORF">ACFS5M_02995</name>
</gene>
<dbReference type="Proteomes" id="UP001597533">
    <property type="component" value="Unassembled WGS sequence"/>
</dbReference>
<organism evidence="1 2">
    <name type="scientific">Lacinutrix iliipiscaria</name>
    <dbReference type="NCBI Taxonomy" id="1230532"/>
    <lineage>
        <taxon>Bacteria</taxon>
        <taxon>Pseudomonadati</taxon>
        <taxon>Bacteroidota</taxon>
        <taxon>Flavobacteriia</taxon>
        <taxon>Flavobacteriales</taxon>
        <taxon>Flavobacteriaceae</taxon>
        <taxon>Lacinutrix</taxon>
    </lineage>
</organism>
<reference evidence="2" key="1">
    <citation type="journal article" date="2019" name="Int. J. Syst. Evol. Microbiol.">
        <title>The Global Catalogue of Microorganisms (GCM) 10K type strain sequencing project: providing services to taxonomists for standard genome sequencing and annotation.</title>
        <authorList>
            <consortium name="The Broad Institute Genomics Platform"/>
            <consortium name="The Broad Institute Genome Sequencing Center for Infectious Disease"/>
            <person name="Wu L."/>
            <person name="Ma J."/>
        </authorList>
    </citation>
    <scope>NUCLEOTIDE SEQUENCE [LARGE SCALE GENOMIC DNA]</scope>
    <source>
        <strain evidence="2">KCTC 32141</strain>
    </source>
</reference>
<keyword evidence="2" id="KW-1185">Reference proteome</keyword>
<accession>A0ABW5WIR4</accession>
<dbReference type="RefSeq" id="WP_379897819.1">
    <property type="nucleotide sequence ID" value="NZ_JBHUOV010000001.1"/>
</dbReference>
<evidence type="ECO:0000313" key="2">
    <source>
        <dbReference type="Proteomes" id="UP001597533"/>
    </source>
</evidence>
<evidence type="ECO:0000313" key="1">
    <source>
        <dbReference type="EMBL" id="MFD2822618.1"/>
    </source>
</evidence>
<name>A0ABW5WIR4_9FLAO</name>